<comment type="caution">
    <text evidence="2">The sequence shown here is derived from an EMBL/GenBank/DDBJ whole genome shotgun (WGS) entry which is preliminary data.</text>
</comment>
<feature type="transmembrane region" description="Helical" evidence="1">
    <location>
        <begin position="176"/>
        <end position="201"/>
    </location>
</feature>
<dbReference type="InterPro" id="IPR009571">
    <property type="entry name" value="SUR7/Rim9-like_fungi"/>
</dbReference>
<sequence>MARTSPLHWVGVTFLFIASILLLITTISAPVIGDIAILKVMLSNKTDIRHSSVTFGTFGHCVLDVAPVQTDQDYCYPRHVGYKPADIISAIDGTPFSKAASDTVDGLTRVMILHPIACAVAFIAFALSCGAGVVGSLLGAMVAALAWVLTLVVMAVDFSLFGVIKNHVNGHKVSHAYYSAGMWTCLAAMILLFFGMFIVLFTCFSARKAKKANYKTNADYTTTTTTRTRRKRFGLL</sequence>
<dbReference type="EMBL" id="JAFEKC020000017">
    <property type="protein sequence ID" value="KAK0509903.1"/>
    <property type="molecule type" value="Genomic_DNA"/>
</dbReference>
<organism evidence="2 3">
    <name type="scientific">Cladonia borealis</name>
    <dbReference type="NCBI Taxonomy" id="184061"/>
    <lineage>
        <taxon>Eukaryota</taxon>
        <taxon>Fungi</taxon>
        <taxon>Dikarya</taxon>
        <taxon>Ascomycota</taxon>
        <taxon>Pezizomycotina</taxon>
        <taxon>Lecanoromycetes</taxon>
        <taxon>OSLEUM clade</taxon>
        <taxon>Lecanoromycetidae</taxon>
        <taxon>Lecanorales</taxon>
        <taxon>Lecanorineae</taxon>
        <taxon>Cladoniaceae</taxon>
        <taxon>Cladonia</taxon>
    </lineage>
</organism>
<dbReference type="AlphaFoldDB" id="A0AA39QY74"/>
<dbReference type="PANTHER" id="PTHR28013:SF7">
    <property type="entry name" value="PALI-DOMAIN-CONTAINING PROTEIN"/>
    <property type="match status" value="1"/>
</dbReference>
<dbReference type="InterPro" id="IPR051380">
    <property type="entry name" value="pH-response_reg_palI/RIM9"/>
</dbReference>
<keyword evidence="1" id="KW-1133">Transmembrane helix</keyword>
<keyword evidence="1" id="KW-0812">Transmembrane</keyword>
<keyword evidence="3" id="KW-1185">Reference proteome</keyword>
<gene>
    <name evidence="2" type="ORF">JMJ35_007297</name>
</gene>
<evidence type="ECO:0008006" key="4">
    <source>
        <dbReference type="Google" id="ProtNLM"/>
    </source>
</evidence>
<name>A0AA39QY74_9LECA</name>
<proteinExistence type="predicted"/>
<feature type="transmembrane region" description="Helical" evidence="1">
    <location>
        <begin position="12"/>
        <end position="38"/>
    </location>
</feature>
<dbReference type="GO" id="GO:0005886">
    <property type="term" value="C:plasma membrane"/>
    <property type="evidence" value="ECO:0007669"/>
    <property type="project" value="InterPro"/>
</dbReference>
<dbReference type="GO" id="GO:0032153">
    <property type="term" value="C:cell division site"/>
    <property type="evidence" value="ECO:0007669"/>
    <property type="project" value="TreeGrafter"/>
</dbReference>
<evidence type="ECO:0000313" key="2">
    <source>
        <dbReference type="EMBL" id="KAK0509903.1"/>
    </source>
</evidence>
<keyword evidence="1" id="KW-0472">Membrane</keyword>
<evidence type="ECO:0000256" key="1">
    <source>
        <dbReference type="SAM" id="Phobius"/>
    </source>
</evidence>
<feature type="transmembrane region" description="Helical" evidence="1">
    <location>
        <begin position="144"/>
        <end position="164"/>
    </location>
</feature>
<dbReference type="Pfam" id="PF06687">
    <property type="entry name" value="SUR7"/>
    <property type="match status" value="1"/>
</dbReference>
<feature type="transmembrane region" description="Helical" evidence="1">
    <location>
        <begin position="116"/>
        <end position="138"/>
    </location>
</feature>
<dbReference type="PANTHER" id="PTHR28013">
    <property type="entry name" value="PROTEIN DCV1-RELATED"/>
    <property type="match status" value="1"/>
</dbReference>
<evidence type="ECO:0000313" key="3">
    <source>
        <dbReference type="Proteomes" id="UP001166286"/>
    </source>
</evidence>
<dbReference type="GO" id="GO:0035838">
    <property type="term" value="C:growing cell tip"/>
    <property type="evidence" value="ECO:0007669"/>
    <property type="project" value="TreeGrafter"/>
</dbReference>
<reference evidence="2" key="1">
    <citation type="submission" date="2023-03" db="EMBL/GenBank/DDBJ databases">
        <title>Complete genome of Cladonia borealis.</title>
        <authorList>
            <person name="Park H."/>
        </authorList>
    </citation>
    <scope>NUCLEOTIDE SEQUENCE</scope>
    <source>
        <strain evidence="2">ANT050790</strain>
    </source>
</reference>
<protein>
    <recommendedName>
        <fullName evidence="4">Pali-domain-containing protein</fullName>
    </recommendedName>
</protein>
<accession>A0AA39QY74</accession>
<dbReference type="Proteomes" id="UP001166286">
    <property type="component" value="Unassembled WGS sequence"/>
</dbReference>